<evidence type="ECO:0000256" key="4">
    <source>
        <dbReference type="PROSITE-ProRule" id="PRU00335"/>
    </source>
</evidence>
<dbReference type="PANTHER" id="PTHR30055:SF234">
    <property type="entry name" value="HTH-TYPE TRANSCRIPTIONAL REGULATOR BETI"/>
    <property type="match status" value="1"/>
</dbReference>
<keyword evidence="1" id="KW-0805">Transcription regulation</keyword>
<gene>
    <name evidence="6" type="ORF">GCM10023205_23030</name>
</gene>
<dbReference type="PRINTS" id="PR00455">
    <property type="entry name" value="HTHTETR"/>
</dbReference>
<protein>
    <submittedName>
        <fullName evidence="6">TetR/AcrR family transcriptional regulator</fullName>
    </submittedName>
</protein>
<keyword evidence="7" id="KW-1185">Reference proteome</keyword>
<feature type="DNA-binding region" description="H-T-H motif" evidence="4">
    <location>
        <begin position="32"/>
        <end position="51"/>
    </location>
</feature>
<organism evidence="6 7">
    <name type="scientific">Yinghuangia aomiensis</name>
    <dbReference type="NCBI Taxonomy" id="676205"/>
    <lineage>
        <taxon>Bacteria</taxon>
        <taxon>Bacillati</taxon>
        <taxon>Actinomycetota</taxon>
        <taxon>Actinomycetes</taxon>
        <taxon>Kitasatosporales</taxon>
        <taxon>Streptomycetaceae</taxon>
        <taxon>Yinghuangia</taxon>
    </lineage>
</organism>
<dbReference type="Gene3D" id="1.10.357.10">
    <property type="entry name" value="Tetracycline Repressor, domain 2"/>
    <property type="match status" value="1"/>
</dbReference>
<dbReference type="RefSeq" id="WP_345675289.1">
    <property type="nucleotide sequence ID" value="NZ_BAABHS010000007.1"/>
</dbReference>
<dbReference type="InterPro" id="IPR001647">
    <property type="entry name" value="HTH_TetR"/>
</dbReference>
<evidence type="ECO:0000313" key="7">
    <source>
        <dbReference type="Proteomes" id="UP001500466"/>
    </source>
</evidence>
<reference evidence="7" key="1">
    <citation type="journal article" date="2019" name="Int. J. Syst. Evol. Microbiol.">
        <title>The Global Catalogue of Microorganisms (GCM) 10K type strain sequencing project: providing services to taxonomists for standard genome sequencing and annotation.</title>
        <authorList>
            <consortium name="The Broad Institute Genomics Platform"/>
            <consortium name="The Broad Institute Genome Sequencing Center for Infectious Disease"/>
            <person name="Wu L."/>
            <person name="Ma J."/>
        </authorList>
    </citation>
    <scope>NUCLEOTIDE SEQUENCE [LARGE SCALE GENOMIC DNA]</scope>
    <source>
        <strain evidence="7">JCM 17986</strain>
    </source>
</reference>
<feature type="domain" description="HTH tetR-type" evidence="5">
    <location>
        <begin position="9"/>
        <end position="69"/>
    </location>
</feature>
<evidence type="ECO:0000259" key="5">
    <source>
        <dbReference type="PROSITE" id="PS50977"/>
    </source>
</evidence>
<dbReference type="Proteomes" id="UP001500466">
    <property type="component" value="Unassembled WGS sequence"/>
</dbReference>
<sequence>MGLRETKKQQTRTAIADAALGLFLEHGFDGVTVAEVARHAGVSTNTVFNYFATKEDLFFDRQAEVEDHLAALVRDRDPGTCPVAPIRDDLLAALDQDHPMLGLRPGAPAFWQVVLDSPALRAREREIGERAEAALAVALAAPSPTAATATTDDDDPMPPVLAGTIAGTHRALLRELRRRVMAGEPAARAREAVATAAGRAFAVLCAGLHPGVGHPRSGHAEHHPTQR</sequence>
<dbReference type="PROSITE" id="PS50977">
    <property type="entry name" value="HTH_TETR_2"/>
    <property type="match status" value="1"/>
</dbReference>
<dbReference type="SUPFAM" id="SSF46689">
    <property type="entry name" value="Homeodomain-like"/>
    <property type="match status" value="1"/>
</dbReference>
<comment type="caution">
    <text evidence="6">The sequence shown here is derived from an EMBL/GenBank/DDBJ whole genome shotgun (WGS) entry which is preliminary data.</text>
</comment>
<dbReference type="Pfam" id="PF00440">
    <property type="entry name" value="TetR_N"/>
    <property type="match status" value="1"/>
</dbReference>
<name>A0ABP9H3X6_9ACTN</name>
<dbReference type="InterPro" id="IPR009057">
    <property type="entry name" value="Homeodomain-like_sf"/>
</dbReference>
<dbReference type="PANTHER" id="PTHR30055">
    <property type="entry name" value="HTH-TYPE TRANSCRIPTIONAL REGULATOR RUTR"/>
    <property type="match status" value="1"/>
</dbReference>
<evidence type="ECO:0000256" key="1">
    <source>
        <dbReference type="ARBA" id="ARBA00023015"/>
    </source>
</evidence>
<dbReference type="Gene3D" id="1.10.10.60">
    <property type="entry name" value="Homeodomain-like"/>
    <property type="match status" value="1"/>
</dbReference>
<evidence type="ECO:0000313" key="6">
    <source>
        <dbReference type="EMBL" id="GAA4959467.1"/>
    </source>
</evidence>
<dbReference type="EMBL" id="BAABHS010000007">
    <property type="protein sequence ID" value="GAA4959467.1"/>
    <property type="molecule type" value="Genomic_DNA"/>
</dbReference>
<evidence type="ECO:0000256" key="3">
    <source>
        <dbReference type="ARBA" id="ARBA00023163"/>
    </source>
</evidence>
<evidence type="ECO:0000256" key="2">
    <source>
        <dbReference type="ARBA" id="ARBA00023125"/>
    </source>
</evidence>
<keyword evidence="3" id="KW-0804">Transcription</keyword>
<proteinExistence type="predicted"/>
<accession>A0ABP9H3X6</accession>
<keyword evidence="2 4" id="KW-0238">DNA-binding</keyword>
<dbReference type="InterPro" id="IPR050109">
    <property type="entry name" value="HTH-type_TetR-like_transc_reg"/>
</dbReference>